<dbReference type="Gene3D" id="1.10.260.40">
    <property type="entry name" value="lambda repressor-like DNA-binding domains"/>
    <property type="match status" value="1"/>
</dbReference>
<dbReference type="AlphaFoldDB" id="A0A0B5DJD5"/>
<gene>
    <name evidence="3" type="ORF">CP978_27585</name>
    <name evidence="2" type="ORF">SNOD_27300</name>
</gene>
<dbReference type="OrthoDB" id="4408411at2"/>
<reference evidence="4" key="1">
    <citation type="submission" date="2014-09" db="EMBL/GenBank/DDBJ databases">
        <title>Sequence of the Streptomyces nodosus genome.</title>
        <authorList>
            <person name="Sweeney P."/>
            <person name="Stephens N."/>
            <person name="Murphy C."/>
            <person name="Caffrey P."/>
        </authorList>
    </citation>
    <scope>NUCLEOTIDE SEQUENCE [LARGE SCALE GENOMIC DNA]</scope>
    <source>
        <strain evidence="4">ATCC 14899</strain>
    </source>
</reference>
<keyword evidence="4" id="KW-1185">Reference proteome</keyword>
<proteinExistence type="predicted"/>
<dbReference type="InterPro" id="IPR010982">
    <property type="entry name" value="Lambda_DNA-bd_dom_sf"/>
</dbReference>
<dbReference type="HOGENOM" id="CLU_153943_0_0_11"/>
<reference evidence="2 4" key="2">
    <citation type="journal article" date="2016" name="Appl. Microbiol. Biotechnol.">
        <title>Exploiting the genome sequence of Streptomyces nodosus for enhanced antibiotic production.</title>
        <authorList>
            <person name="Sweeney P."/>
            <person name="Murphy C.D."/>
            <person name="Caffrey P."/>
        </authorList>
    </citation>
    <scope>NUCLEOTIDE SEQUENCE [LARGE SCALE GENOMIC DNA]</scope>
    <source>
        <strain evidence="2 4">ATCC 14899</strain>
    </source>
</reference>
<dbReference type="Pfam" id="PF01381">
    <property type="entry name" value="HTH_3"/>
    <property type="match status" value="1"/>
</dbReference>
<dbReference type="SUPFAM" id="SSF47413">
    <property type="entry name" value="lambda repressor-like DNA-binding domains"/>
    <property type="match status" value="1"/>
</dbReference>
<reference evidence="3 5" key="3">
    <citation type="submission" date="2017-09" db="EMBL/GenBank/DDBJ databases">
        <title>Streptomyces genome completion.</title>
        <authorList>
            <person name="Lee N."/>
            <person name="Cho B.-K."/>
        </authorList>
    </citation>
    <scope>NUCLEOTIDE SEQUENCE [LARGE SCALE GENOMIC DNA]</scope>
    <source>
        <strain evidence="3 5">ATCC 14899</strain>
    </source>
</reference>
<dbReference type="EMBL" id="CP023747">
    <property type="protein sequence ID" value="QEV41818.1"/>
    <property type="molecule type" value="Genomic_DNA"/>
</dbReference>
<dbReference type="CDD" id="cd00093">
    <property type="entry name" value="HTH_XRE"/>
    <property type="match status" value="1"/>
</dbReference>
<dbReference type="EMBL" id="CP009313">
    <property type="protein sequence ID" value="AJE43324.1"/>
    <property type="molecule type" value="Genomic_DNA"/>
</dbReference>
<evidence type="ECO:0000313" key="5">
    <source>
        <dbReference type="Proteomes" id="UP000325763"/>
    </source>
</evidence>
<dbReference type="RefSeq" id="WP_043445230.1">
    <property type="nucleotide sequence ID" value="NZ_CP009313.1"/>
</dbReference>
<organism evidence="2 4">
    <name type="scientific">Streptomyces nodosus</name>
    <dbReference type="NCBI Taxonomy" id="40318"/>
    <lineage>
        <taxon>Bacteria</taxon>
        <taxon>Bacillati</taxon>
        <taxon>Actinomycetota</taxon>
        <taxon>Actinomycetes</taxon>
        <taxon>Kitasatosporales</taxon>
        <taxon>Streptomycetaceae</taxon>
        <taxon>Streptomyces</taxon>
    </lineage>
</organism>
<dbReference type="InterPro" id="IPR001387">
    <property type="entry name" value="Cro/C1-type_HTH"/>
</dbReference>
<name>A0A0B5DJD5_9ACTN</name>
<evidence type="ECO:0000259" key="1">
    <source>
        <dbReference type="PROSITE" id="PS50943"/>
    </source>
</evidence>
<protein>
    <submittedName>
        <fullName evidence="3">XRE family transcriptional regulator</fullName>
    </submittedName>
</protein>
<dbReference type="Proteomes" id="UP000031526">
    <property type="component" value="Chromosome"/>
</dbReference>
<sequence length="106" mass="11314">MTGGRARTAPPWSYAVDPEEWPDARIAGEPAAAVVQTIARRLAAALRERPELSLRALAAQSNVGRQTIGDLLAGATWPDVLTVCRLERALGLALWPGSNTTQCAHD</sequence>
<dbReference type="PROSITE" id="PS50943">
    <property type="entry name" value="HTH_CROC1"/>
    <property type="match status" value="1"/>
</dbReference>
<dbReference type="KEGG" id="snq:CP978_27585"/>
<accession>A0A0B5DJD5</accession>
<dbReference type="GO" id="GO:0003677">
    <property type="term" value="F:DNA binding"/>
    <property type="evidence" value="ECO:0007669"/>
    <property type="project" value="InterPro"/>
</dbReference>
<evidence type="ECO:0000313" key="2">
    <source>
        <dbReference type="EMBL" id="AJE43324.1"/>
    </source>
</evidence>
<dbReference type="Proteomes" id="UP000325763">
    <property type="component" value="Chromosome"/>
</dbReference>
<evidence type="ECO:0000313" key="4">
    <source>
        <dbReference type="Proteomes" id="UP000031526"/>
    </source>
</evidence>
<evidence type="ECO:0000313" key="3">
    <source>
        <dbReference type="EMBL" id="QEV41818.1"/>
    </source>
</evidence>
<dbReference type="STRING" id="40318.SNOD_27300"/>
<feature type="domain" description="HTH cro/C1-type" evidence="1">
    <location>
        <begin position="45"/>
        <end position="94"/>
    </location>
</feature>